<dbReference type="GeneID" id="6016318"/>
<dbReference type="InParanoid" id="A8P956"/>
<reference evidence="2 3" key="1">
    <citation type="journal article" date="2010" name="Proc. Natl. Acad. Sci. U.S.A.">
        <title>Insights into evolution of multicellular fungi from the assembled chromosomes of the mushroom Coprinopsis cinerea (Coprinus cinereus).</title>
        <authorList>
            <person name="Stajich J.E."/>
            <person name="Wilke S.K."/>
            <person name="Ahren D."/>
            <person name="Au C.H."/>
            <person name="Birren B.W."/>
            <person name="Borodovsky M."/>
            <person name="Burns C."/>
            <person name="Canback B."/>
            <person name="Casselton L.A."/>
            <person name="Cheng C.K."/>
            <person name="Deng J."/>
            <person name="Dietrich F.S."/>
            <person name="Fargo D.C."/>
            <person name="Farman M.L."/>
            <person name="Gathman A.C."/>
            <person name="Goldberg J."/>
            <person name="Guigo R."/>
            <person name="Hoegger P.J."/>
            <person name="Hooker J.B."/>
            <person name="Huggins A."/>
            <person name="James T.Y."/>
            <person name="Kamada T."/>
            <person name="Kilaru S."/>
            <person name="Kodira C."/>
            <person name="Kues U."/>
            <person name="Kupfer D."/>
            <person name="Kwan H.S."/>
            <person name="Lomsadze A."/>
            <person name="Li W."/>
            <person name="Lilly W.W."/>
            <person name="Ma L.J."/>
            <person name="Mackey A.J."/>
            <person name="Manning G."/>
            <person name="Martin F."/>
            <person name="Muraguchi H."/>
            <person name="Natvig D.O."/>
            <person name="Palmerini H."/>
            <person name="Ramesh M.A."/>
            <person name="Rehmeyer C.J."/>
            <person name="Roe B.A."/>
            <person name="Shenoy N."/>
            <person name="Stanke M."/>
            <person name="Ter-Hovhannisyan V."/>
            <person name="Tunlid A."/>
            <person name="Velagapudi R."/>
            <person name="Vision T.J."/>
            <person name="Zeng Q."/>
            <person name="Zolan M.E."/>
            <person name="Pukkila P.J."/>
        </authorList>
    </citation>
    <scope>NUCLEOTIDE SEQUENCE [LARGE SCALE GENOMIC DNA]</scope>
    <source>
        <strain evidence="3">Okayama-7 / 130 / ATCC MYA-4618 / FGSC 9003</strain>
    </source>
</reference>
<dbReference type="Proteomes" id="UP000001861">
    <property type="component" value="Unassembled WGS sequence"/>
</dbReference>
<dbReference type="KEGG" id="cci:CC1G_09556"/>
<gene>
    <name evidence="2" type="ORF">CC1G_09556</name>
</gene>
<dbReference type="EMBL" id="AACS02000011">
    <property type="protein sequence ID" value="EAU82097.1"/>
    <property type="molecule type" value="Genomic_DNA"/>
</dbReference>
<feature type="compositionally biased region" description="Polar residues" evidence="1">
    <location>
        <begin position="1"/>
        <end position="10"/>
    </location>
</feature>
<evidence type="ECO:0000313" key="2">
    <source>
        <dbReference type="EMBL" id="EAU82097.1"/>
    </source>
</evidence>
<keyword evidence="3" id="KW-1185">Reference proteome</keyword>
<comment type="caution">
    <text evidence="2">The sequence shown here is derived from an EMBL/GenBank/DDBJ whole genome shotgun (WGS) entry which is preliminary data.</text>
</comment>
<dbReference type="VEuPathDB" id="FungiDB:CC1G_09556"/>
<sequence>MTGAHYSTCTGERDPEDGSWPVSHISLLGKEVQELDLSEDELYPDAEEQLEEYLQKLQDRSGGGPSAEPSSK</sequence>
<evidence type="ECO:0000313" key="3">
    <source>
        <dbReference type="Proteomes" id="UP000001861"/>
    </source>
</evidence>
<evidence type="ECO:0000256" key="1">
    <source>
        <dbReference type="SAM" id="MobiDB-lite"/>
    </source>
</evidence>
<organism evidence="2 3">
    <name type="scientific">Coprinopsis cinerea (strain Okayama-7 / 130 / ATCC MYA-4618 / FGSC 9003)</name>
    <name type="common">Inky cap fungus</name>
    <name type="synonym">Hormographiella aspergillata</name>
    <dbReference type="NCBI Taxonomy" id="240176"/>
    <lineage>
        <taxon>Eukaryota</taxon>
        <taxon>Fungi</taxon>
        <taxon>Dikarya</taxon>
        <taxon>Basidiomycota</taxon>
        <taxon>Agaricomycotina</taxon>
        <taxon>Agaricomycetes</taxon>
        <taxon>Agaricomycetidae</taxon>
        <taxon>Agaricales</taxon>
        <taxon>Agaricineae</taxon>
        <taxon>Psathyrellaceae</taxon>
        <taxon>Coprinopsis</taxon>
    </lineage>
</organism>
<accession>A8P956</accession>
<proteinExistence type="predicted"/>
<protein>
    <submittedName>
        <fullName evidence="2">Uncharacterized protein</fullName>
    </submittedName>
</protein>
<dbReference type="AlphaFoldDB" id="A8P956"/>
<name>A8P956_COPC7</name>
<feature type="region of interest" description="Disordered" evidence="1">
    <location>
        <begin position="1"/>
        <end position="22"/>
    </location>
</feature>
<dbReference type="RefSeq" id="XP_001839701.1">
    <property type="nucleotide sequence ID" value="XM_001839649.1"/>
</dbReference>